<sequence length="382" mass="44574">MLEPEGCMIGYPQQNNNTDFNYLNNLFRLDCEAADELCIRHSLVNLMAMIIKGGVKSFLWTFAFEPLSIEGTFGFGSTCQSVVERSSVHYDCGCIITENGELVQYTNNEPNSQLNVPAIYAVYFSTFGAMAWHLLLFNESVRNLHGPILSPSAIADNTPTGQMGRNSLRAKVCHFVRARLFSVFNFLAIRSNQDDACILLNCCFERMAYLTVDQRNSWIKSIYQDFESKLNAEKNYQNEVFYPIYQQLVEYKTYVNQLQLQSQIQFDLQRYTSQMPVTVQTIHFKTEMYNPKNAHLSLRVLQQFIDSTEFLSMTKHIYELSQFYLLLHQTYAQLIEREKVWNITLKELHDRAKEHLSNFTCWHRRNEAKIIWILLCKKMILP</sequence>
<accession>A0A815IZV4</accession>
<comment type="caution">
    <text evidence="1">The sequence shown here is derived from an EMBL/GenBank/DDBJ whole genome shotgun (WGS) entry which is preliminary data.</text>
</comment>
<dbReference type="AlphaFoldDB" id="A0A815IZV4"/>
<evidence type="ECO:0000313" key="3">
    <source>
        <dbReference type="Proteomes" id="UP000663864"/>
    </source>
</evidence>
<evidence type="ECO:0000313" key="1">
    <source>
        <dbReference type="EMBL" id="CAF1372498.1"/>
    </source>
</evidence>
<dbReference type="Proteomes" id="UP000663836">
    <property type="component" value="Unassembled WGS sequence"/>
</dbReference>
<proteinExistence type="predicted"/>
<organism evidence="1 3">
    <name type="scientific">Rotaria sordida</name>
    <dbReference type="NCBI Taxonomy" id="392033"/>
    <lineage>
        <taxon>Eukaryota</taxon>
        <taxon>Metazoa</taxon>
        <taxon>Spiralia</taxon>
        <taxon>Gnathifera</taxon>
        <taxon>Rotifera</taxon>
        <taxon>Eurotatoria</taxon>
        <taxon>Bdelloidea</taxon>
        <taxon>Philodinida</taxon>
        <taxon>Philodinidae</taxon>
        <taxon>Rotaria</taxon>
    </lineage>
</organism>
<name>A0A815IZV4_9BILA</name>
<dbReference type="EMBL" id="CAJNOT010003238">
    <property type="protein sequence ID" value="CAF1372498.1"/>
    <property type="molecule type" value="Genomic_DNA"/>
</dbReference>
<protein>
    <submittedName>
        <fullName evidence="1">Uncharacterized protein</fullName>
    </submittedName>
</protein>
<dbReference type="Proteomes" id="UP000663864">
    <property type="component" value="Unassembled WGS sequence"/>
</dbReference>
<gene>
    <name evidence="2" type="ORF">JBS370_LOCUS30239</name>
    <name evidence="1" type="ORF">ZHD862_LOCUS31674</name>
</gene>
<reference evidence="1" key="1">
    <citation type="submission" date="2021-02" db="EMBL/GenBank/DDBJ databases">
        <authorList>
            <person name="Nowell W R."/>
        </authorList>
    </citation>
    <scope>NUCLEOTIDE SEQUENCE</scope>
</reference>
<evidence type="ECO:0000313" key="2">
    <source>
        <dbReference type="EMBL" id="CAF4072534.1"/>
    </source>
</evidence>
<dbReference type="EMBL" id="CAJOBD010006865">
    <property type="protein sequence ID" value="CAF4072534.1"/>
    <property type="molecule type" value="Genomic_DNA"/>
</dbReference>